<dbReference type="EMBL" id="FMWL01000036">
    <property type="protein sequence ID" value="SCZ82113.1"/>
    <property type="molecule type" value="Genomic_DNA"/>
</dbReference>
<protein>
    <recommendedName>
        <fullName evidence="4">PQ loop repeat-containing protein</fullName>
    </recommendedName>
</protein>
<proteinExistence type="predicted"/>
<feature type="transmembrane region" description="Helical" evidence="1">
    <location>
        <begin position="86"/>
        <end position="105"/>
    </location>
</feature>
<sequence length="127" mass="14338">MTIGMDYNGWRNVLCIQGLFVRFGGDQLSIFEIIMLTCFGFAWPISIHKSWTSKSTGGKSPVFSYVIIIGYLSGMTHKWLNSRDLVMVLYAINMAMVTVDLMLYYRNKRLEDAAKAAKGLETVHTNG</sequence>
<dbReference type="Proteomes" id="UP000199208">
    <property type="component" value="Unassembled WGS sequence"/>
</dbReference>
<feature type="transmembrane region" description="Helical" evidence="1">
    <location>
        <begin position="60"/>
        <end position="80"/>
    </location>
</feature>
<evidence type="ECO:0000313" key="2">
    <source>
        <dbReference type="EMBL" id="SCZ82113.1"/>
    </source>
</evidence>
<evidence type="ECO:0000313" key="3">
    <source>
        <dbReference type="Proteomes" id="UP000199208"/>
    </source>
</evidence>
<keyword evidence="1" id="KW-1133">Transmembrane helix</keyword>
<keyword evidence="1" id="KW-0472">Membrane</keyword>
<organism evidence="2 3">
    <name type="scientific">Acidaminobacter hydrogenoformans DSM 2784</name>
    <dbReference type="NCBI Taxonomy" id="1120920"/>
    <lineage>
        <taxon>Bacteria</taxon>
        <taxon>Bacillati</taxon>
        <taxon>Bacillota</taxon>
        <taxon>Clostridia</taxon>
        <taxon>Peptostreptococcales</taxon>
        <taxon>Acidaminobacteraceae</taxon>
        <taxon>Acidaminobacter</taxon>
    </lineage>
</organism>
<evidence type="ECO:0000256" key="1">
    <source>
        <dbReference type="SAM" id="Phobius"/>
    </source>
</evidence>
<evidence type="ECO:0008006" key="4">
    <source>
        <dbReference type="Google" id="ProtNLM"/>
    </source>
</evidence>
<dbReference type="AlphaFoldDB" id="A0A1G5S718"/>
<reference evidence="2 3" key="1">
    <citation type="submission" date="2016-10" db="EMBL/GenBank/DDBJ databases">
        <authorList>
            <person name="de Groot N.N."/>
        </authorList>
    </citation>
    <scope>NUCLEOTIDE SEQUENCE [LARGE SCALE GENOMIC DNA]</scope>
    <source>
        <strain evidence="2 3">DSM 2784</strain>
    </source>
</reference>
<feature type="transmembrane region" description="Helical" evidence="1">
    <location>
        <begin position="28"/>
        <end position="48"/>
    </location>
</feature>
<keyword evidence="3" id="KW-1185">Reference proteome</keyword>
<name>A0A1G5S718_9FIRM</name>
<keyword evidence="1" id="KW-0812">Transmembrane</keyword>
<accession>A0A1G5S718</accession>
<gene>
    <name evidence="2" type="ORF">SAMN03080599_03382</name>
</gene>